<dbReference type="AlphaFoldDB" id="A0A9P4JFK2"/>
<evidence type="ECO:0000313" key="1">
    <source>
        <dbReference type="EMBL" id="KAF2198528.1"/>
    </source>
</evidence>
<organism evidence="1 2">
    <name type="scientific">Delitschia confertaspora ATCC 74209</name>
    <dbReference type="NCBI Taxonomy" id="1513339"/>
    <lineage>
        <taxon>Eukaryota</taxon>
        <taxon>Fungi</taxon>
        <taxon>Dikarya</taxon>
        <taxon>Ascomycota</taxon>
        <taxon>Pezizomycotina</taxon>
        <taxon>Dothideomycetes</taxon>
        <taxon>Pleosporomycetidae</taxon>
        <taxon>Pleosporales</taxon>
        <taxon>Delitschiaceae</taxon>
        <taxon>Delitschia</taxon>
    </lineage>
</organism>
<proteinExistence type="predicted"/>
<accession>A0A9P4JFK2</accession>
<sequence>MSLTLPFSYAQASPQPPLVPSHNIHLIPRNTLFLRQLSNLQSFNGSLGGIPASPITSSGDPKRPFEVEGDTFTDFKSAAARSCDRQFDGCSKIANENKAFKVSECDTQKKACQSTQLAAKVQDFTTGVASQNIGPDPDFPDFDLICDV</sequence>
<reference evidence="1" key="1">
    <citation type="journal article" date="2020" name="Stud. Mycol.">
        <title>101 Dothideomycetes genomes: a test case for predicting lifestyles and emergence of pathogens.</title>
        <authorList>
            <person name="Haridas S."/>
            <person name="Albert R."/>
            <person name="Binder M."/>
            <person name="Bloem J."/>
            <person name="Labutti K."/>
            <person name="Salamov A."/>
            <person name="Andreopoulos B."/>
            <person name="Baker S."/>
            <person name="Barry K."/>
            <person name="Bills G."/>
            <person name="Bluhm B."/>
            <person name="Cannon C."/>
            <person name="Castanera R."/>
            <person name="Culley D."/>
            <person name="Daum C."/>
            <person name="Ezra D."/>
            <person name="Gonzalez J."/>
            <person name="Henrissat B."/>
            <person name="Kuo A."/>
            <person name="Liang C."/>
            <person name="Lipzen A."/>
            <person name="Lutzoni F."/>
            <person name="Magnuson J."/>
            <person name="Mondo S."/>
            <person name="Nolan M."/>
            <person name="Ohm R."/>
            <person name="Pangilinan J."/>
            <person name="Park H.-J."/>
            <person name="Ramirez L."/>
            <person name="Alfaro M."/>
            <person name="Sun H."/>
            <person name="Tritt A."/>
            <person name="Yoshinaga Y."/>
            <person name="Zwiers L.-H."/>
            <person name="Turgeon B."/>
            <person name="Goodwin S."/>
            <person name="Spatafora J."/>
            <person name="Crous P."/>
            <person name="Grigoriev I."/>
        </authorList>
    </citation>
    <scope>NUCLEOTIDE SEQUENCE</scope>
    <source>
        <strain evidence="1">ATCC 74209</strain>
    </source>
</reference>
<dbReference type="Proteomes" id="UP000799536">
    <property type="component" value="Unassembled WGS sequence"/>
</dbReference>
<protein>
    <submittedName>
        <fullName evidence="1">Uncharacterized protein</fullName>
    </submittedName>
</protein>
<gene>
    <name evidence="1" type="ORF">GQ43DRAFT_474456</name>
</gene>
<dbReference type="EMBL" id="ML994137">
    <property type="protein sequence ID" value="KAF2198528.1"/>
    <property type="molecule type" value="Genomic_DNA"/>
</dbReference>
<keyword evidence="2" id="KW-1185">Reference proteome</keyword>
<comment type="caution">
    <text evidence="1">The sequence shown here is derived from an EMBL/GenBank/DDBJ whole genome shotgun (WGS) entry which is preliminary data.</text>
</comment>
<dbReference type="OrthoDB" id="2507450at2759"/>
<evidence type="ECO:0000313" key="2">
    <source>
        <dbReference type="Proteomes" id="UP000799536"/>
    </source>
</evidence>
<name>A0A9P4JFK2_9PLEO</name>